<accession>A0AA46N8P5</accession>
<sequence length="272" mass="31121">MPKYLESIIANTLVDKQNEKLSLEALKSLIDSLNNYNIPINVEHDPRKAPIGRVINGLIREREDSEFEAVAVLEFFDGDWKSLEGNHKEFPVLRANELLHLSYSYSHKNELDQNDIRFIDKLLNSQSNYEAKKSADPISIISLTGAFILGGIASGFLSKVGEEIWDLLKPKIINLVSKNKKEKSQDLLIFRMIISKSGVFIEVDVILTNPCEEDIDQFLARTTIRLDMILEDILDLDSEIRKVVFEQKNDKLFLNYAVRRDCIPLIFNIVVV</sequence>
<dbReference type="EMBL" id="CP089051">
    <property type="protein sequence ID" value="UYF70967.1"/>
    <property type="molecule type" value="Genomic_DNA"/>
</dbReference>
<gene>
    <name evidence="1" type="ORF">LSO60_11945</name>
</gene>
<reference evidence="1" key="1">
    <citation type="journal article" date="2022" name="J Glob Antimicrob Resist">
        <title>Comparative analysis of IMP-4- and OXA-58-containing plasmids of three carbapenemase-producing Acinetobacter ursingii strains in the Netherlands.</title>
        <authorList>
            <person name="Hendrickx A.P.A."/>
            <person name="Schade R.P."/>
            <person name="Landman F."/>
            <person name="Bosch T."/>
            <person name="Schouls L.M."/>
            <person name="van Dijk K."/>
        </authorList>
    </citation>
    <scope>NUCLEOTIDE SEQUENCE</scope>
    <source>
        <strain evidence="1">RIVM_C010559</strain>
    </source>
</reference>
<dbReference type="AlphaFoldDB" id="A0AA46N8P5"/>
<evidence type="ECO:0000313" key="2">
    <source>
        <dbReference type="Proteomes" id="UP001164064"/>
    </source>
</evidence>
<proteinExistence type="predicted"/>
<dbReference type="RefSeq" id="WP_263512299.1">
    <property type="nucleotide sequence ID" value="NZ_CP089051.1"/>
</dbReference>
<organism evidence="1 2">
    <name type="scientific">Acinetobacter ursingii</name>
    <dbReference type="NCBI Taxonomy" id="108980"/>
    <lineage>
        <taxon>Bacteria</taxon>
        <taxon>Pseudomonadati</taxon>
        <taxon>Pseudomonadota</taxon>
        <taxon>Gammaproteobacteria</taxon>
        <taxon>Moraxellales</taxon>
        <taxon>Moraxellaceae</taxon>
        <taxon>Acinetobacter</taxon>
    </lineage>
</organism>
<protein>
    <submittedName>
        <fullName evidence="1">Uncharacterized protein</fullName>
    </submittedName>
</protein>
<evidence type="ECO:0000313" key="1">
    <source>
        <dbReference type="EMBL" id="UYF70967.1"/>
    </source>
</evidence>
<dbReference type="Proteomes" id="UP001164064">
    <property type="component" value="Chromosome"/>
</dbReference>
<name>A0AA46N8P5_9GAMM</name>